<sequence length="361" mass="40492">MLGTRFGRLLFNVFWRDYGCEAETCSRWASQGTYFRPTDGLHAFLFIRDRLLAGQPFLLRFGNIRVLTDLYMMDLYGVIGEVPPKEKIKVPPTVAIYISPQFDFVALQPYRKRDTADEPSPPRKRSLNREGWGSLNWAVMDGVSITIEFHGHALCHGQACGRLTRFENNFAYEGWNLRGIINSQRLMTGRLNRIFGPGKLVGRHSQVIIDAKESIRFDRKGTLPLAAGVMRVVILSVLRTDLSLSGDTLPPEEHGWVETAWAAVGPRSPVARESSDRSQHGEGWALNSWMSGGSTSVVQDVVADGDSGLSGFGYSKPTWQRRQYTGSRVIIEDERSPVGQGWSDNRWSAALAVEELERNTL</sequence>
<evidence type="ECO:0000313" key="1">
    <source>
        <dbReference type="EMBL" id="PHH59692.1"/>
    </source>
</evidence>
<dbReference type="Proteomes" id="UP000226192">
    <property type="component" value="Unassembled WGS sequence"/>
</dbReference>
<dbReference type="OrthoDB" id="10503964at2759"/>
<dbReference type="EMBL" id="NJET01000188">
    <property type="protein sequence ID" value="PHH59692.1"/>
    <property type="molecule type" value="Genomic_DNA"/>
</dbReference>
<name>A0A2C5XXK3_9HYPO</name>
<organism evidence="1 2">
    <name type="scientific">Ophiocordyceps australis</name>
    <dbReference type="NCBI Taxonomy" id="1399860"/>
    <lineage>
        <taxon>Eukaryota</taxon>
        <taxon>Fungi</taxon>
        <taxon>Dikarya</taxon>
        <taxon>Ascomycota</taxon>
        <taxon>Pezizomycotina</taxon>
        <taxon>Sordariomycetes</taxon>
        <taxon>Hypocreomycetidae</taxon>
        <taxon>Hypocreales</taxon>
        <taxon>Ophiocordycipitaceae</taxon>
        <taxon>Ophiocordyceps</taxon>
    </lineage>
</organism>
<accession>A0A2C5XXK3</accession>
<comment type="caution">
    <text evidence="1">The sequence shown here is derived from an EMBL/GenBank/DDBJ whole genome shotgun (WGS) entry which is preliminary data.</text>
</comment>
<protein>
    <submittedName>
        <fullName evidence="1">Uncharacterized protein</fullName>
    </submittedName>
</protein>
<proteinExistence type="predicted"/>
<keyword evidence="2" id="KW-1185">Reference proteome</keyword>
<dbReference type="AlphaFoldDB" id="A0A2C5XXK3"/>
<gene>
    <name evidence="1" type="ORF">CDD81_2664</name>
</gene>
<reference evidence="1 2" key="1">
    <citation type="submission" date="2017-06" db="EMBL/GenBank/DDBJ databases">
        <title>Ant-infecting Ophiocordyceps genomes reveal a high diversity of potential behavioral manipulation genes and a possible major role for enterotoxins.</title>
        <authorList>
            <person name="De Bekker C."/>
            <person name="Evans H.C."/>
            <person name="Brachmann A."/>
            <person name="Hughes D.P."/>
        </authorList>
    </citation>
    <scope>NUCLEOTIDE SEQUENCE [LARGE SCALE GENOMIC DNA]</scope>
    <source>
        <strain evidence="1 2">Map64</strain>
    </source>
</reference>
<evidence type="ECO:0000313" key="2">
    <source>
        <dbReference type="Proteomes" id="UP000226192"/>
    </source>
</evidence>